<feature type="active site" description="Nucleophile" evidence="1">
    <location>
        <position position="456"/>
    </location>
</feature>
<dbReference type="PANTHER" id="PTHR30582:SF33">
    <property type="entry name" value="EXPORTED PROTEIN"/>
    <property type="match status" value="1"/>
</dbReference>
<dbReference type="PROSITE" id="PS52029">
    <property type="entry name" value="LD_TPASE"/>
    <property type="match status" value="1"/>
</dbReference>
<dbReference type="RefSeq" id="WP_217064387.1">
    <property type="nucleotide sequence ID" value="NZ_JAHQCS010000034.1"/>
</dbReference>
<organism evidence="4 5">
    <name type="scientific">Evansella tamaricis</name>
    <dbReference type="NCBI Taxonomy" id="2069301"/>
    <lineage>
        <taxon>Bacteria</taxon>
        <taxon>Bacillati</taxon>
        <taxon>Bacillota</taxon>
        <taxon>Bacilli</taxon>
        <taxon>Bacillales</taxon>
        <taxon>Bacillaceae</taxon>
        <taxon>Evansella</taxon>
    </lineage>
</organism>
<feature type="transmembrane region" description="Helical" evidence="2">
    <location>
        <begin position="25"/>
        <end position="46"/>
    </location>
</feature>
<reference evidence="4 5" key="1">
    <citation type="submission" date="2021-06" db="EMBL/GenBank/DDBJ databases">
        <title>Bacillus sp. RD4P76, an endophyte from a halophyte.</title>
        <authorList>
            <person name="Sun J.-Q."/>
        </authorList>
    </citation>
    <scope>NUCLEOTIDE SEQUENCE [LARGE SCALE GENOMIC DNA]</scope>
    <source>
        <strain evidence="4 5">CGMCC 1.15917</strain>
    </source>
</reference>
<dbReference type="EMBL" id="JAHQCS010000034">
    <property type="protein sequence ID" value="MBU9710494.1"/>
    <property type="molecule type" value="Genomic_DNA"/>
</dbReference>
<keyword evidence="1" id="KW-0133">Cell shape</keyword>
<protein>
    <submittedName>
        <fullName evidence="4">L,D-transpeptidase/peptidoglycan binding protein</fullName>
    </submittedName>
</protein>
<proteinExistence type="predicted"/>
<dbReference type="Pfam" id="PF03734">
    <property type="entry name" value="YkuD"/>
    <property type="match status" value="1"/>
</dbReference>
<dbReference type="CDD" id="cd16913">
    <property type="entry name" value="YkuD_like"/>
    <property type="match status" value="1"/>
</dbReference>
<dbReference type="InterPro" id="IPR005490">
    <property type="entry name" value="LD_TPept_cat_dom"/>
</dbReference>
<dbReference type="Proteomes" id="UP000784880">
    <property type="component" value="Unassembled WGS sequence"/>
</dbReference>
<accession>A0ABS6J9X9</accession>
<dbReference type="InterPro" id="IPR050979">
    <property type="entry name" value="LD-transpeptidase"/>
</dbReference>
<dbReference type="PANTHER" id="PTHR30582">
    <property type="entry name" value="L,D-TRANSPEPTIDASE"/>
    <property type="match status" value="1"/>
</dbReference>
<keyword evidence="2" id="KW-1133">Transmembrane helix</keyword>
<evidence type="ECO:0000313" key="5">
    <source>
        <dbReference type="Proteomes" id="UP000784880"/>
    </source>
</evidence>
<keyword evidence="1" id="KW-0573">Peptidoglycan synthesis</keyword>
<comment type="caution">
    <text evidence="4">The sequence shown here is derived from an EMBL/GenBank/DDBJ whole genome shotgun (WGS) entry which is preliminary data.</text>
</comment>
<keyword evidence="2" id="KW-0812">Transmembrane</keyword>
<keyword evidence="2" id="KW-0472">Membrane</keyword>
<keyword evidence="5" id="KW-1185">Reference proteome</keyword>
<evidence type="ECO:0000256" key="1">
    <source>
        <dbReference type="PROSITE-ProRule" id="PRU01373"/>
    </source>
</evidence>
<gene>
    <name evidence="4" type="ORF">KS419_01875</name>
</gene>
<comment type="pathway">
    <text evidence="1">Cell wall biogenesis; peptidoglycan biosynthesis.</text>
</comment>
<feature type="domain" description="L,D-TPase catalytic" evidence="3">
    <location>
        <begin position="355"/>
        <end position="480"/>
    </location>
</feature>
<evidence type="ECO:0000259" key="3">
    <source>
        <dbReference type="PROSITE" id="PS52029"/>
    </source>
</evidence>
<feature type="active site" description="Proton donor/acceptor" evidence="1">
    <location>
        <position position="435"/>
    </location>
</feature>
<evidence type="ECO:0000256" key="2">
    <source>
        <dbReference type="SAM" id="Phobius"/>
    </source>
</evidence>
<evidence type="ECO:0000313" key="4">
    <source>
        <dbReference type="EMBL" id="MBU9710494.1"/>
    </source>
</evidence>
<name>A0ABS6J9X9_9BACI</name>
<keyword evidence="1" id="KW-0961">Cell wall biogenesis/degradation</keyword>
<sequence>MEAKAVNSLDEKVILKNVAENRLKVWKIITIILLFIILCFGTLFYYQKTHFNANIVINDVNVGRLTSDQALNVLQTSPLNNDIYIGDSLIYEGKKTEMNYTEEDLPYIKSFLESQWTFFPSSETKSFYLEPTIQDGYRAEGLRKELEEQLVSLNQTLQAPVDARASIDDGKIIVSQSFDGEQYDINSLLEDYDKQEYRNDIHLQPFFLEPIKEDSEEVNLQIEMLDSFLNRTIEYEIQDKVHLINASEVIQKASLSDNMDVLIESDTILDTITDLIDRQSTLGKDYIFTTHSGKEITVKGQGYGWALDIEKEAELIYGALEGEDPFVSASHIYGNGWQGEGYGYNVTSNYGIGGTYAEVSIADQRMWIYKDGKLVVTTNVVTGNRKTQRDTLPGVWYVLYKRTNYTLTGTSADDSDYAIEVDYWAPFTNSGQGFHDAGWRTNWSKNAYLTEGSNGCVNVPPNVMKAIYENLATYDPVVIY</sequence>